<dbReference type="PROSITE" id="PS51012">
    <property type="entry name" value="ABC_TM2"/>
    <property type="match status" value="1"/>
</dbReference>
<keyword evidence="3" id="KW-0813">Transport</keyword>
<evidence type="ECO:0000256" key="7">
    <source>
        <dbReference type="ARBA" id="ARBA00023136"/>
    </source>
</evidence>
<dbReference type="PANTHER" id="PTHR30294">
    <property type="entry name" value="MEMBRANE COMPONENT OF ABC TRANSPORTER YHHJ-RELATED"/>
    <property type="match status" value="1"/>
</dbReference>
<dbReference type="Pfam" id="PF12698">
    <property type="entry name" value="ABC2_membrane_3"/>
    <property type="match status" value="1"/>
</dbReference>
<dbReference type="GO" id="GO:0005886">
    <property type="term" value="C:plasma membrane"/>
    <property type="evidence" value="ECO:0007669"/>
    <property type="project" value="UniProtKB-SubCell"/>
</dbReference>
<proteinExistence type="inferred from homology"/>
<gene>
    <name evidence="10" type="ORF">HHL10_21795</name>
</gene>
<comment type="subcellular location">
    <subcellularLocation>
        <location evidence="1">Cell membrane</location>
        <topology evidence="1">Multi-pass membrane protein</topology>
    </subcellularLocation>
</comment>
<feature type="transmembrane region" description="Helical" evidence="8">
    <location>
        <begin position="237"/>
        <end position="255"/>
    </location>
</feature>
<dbReference type="EMBL" id="JABBFW010000020">
    <property type="protein sequence ID" value="NML17606.1"/>
    <property type="molecule type" value="Genomic_DNA"/>
</dbReference>
<dbReference type="InterPro" id="IPR013525">
    <property type="entry name" value="ABC2_TM"/>
</dbReference>
<feature type="transmembrane region" description="Helical" evidence="8">
    <location>
        <begin position="359"/>
        <end position="377"/>
    </location>
</feature>
<comment type="caution">
    <text evidence="10">The sequence shown here is derived from an EMBL/GenBank/DDBJ whole genome shotgun (WGS) entry which is preliminary data.</text>
</comment>
<dbReference type="RefSeq" id="WP_169162509.1">
    <property type="nucleotide sequence ID" value="NZ_JABBFW010000020.1"/>
</dbReference>
<evidence type="ECO:0000256" key="4">
    <source>
        <dbReference type="ARBA" id="ARBA00022475"/>
    </source>
</evidence>
<dbReference type="Gene3D" id="3.40.1710.10">
    <property type="entry name" value="abc type-2 transporter like domain"/>
    <property type="match status" value="1"/>
</dbReference>
<evidence type="ECO:0000259" key="9">
    <source>
        <dbReference type="PROSITE" id="PS51012"/>
    </source>
</evidence>
<name>A0A848FEU9_9BURK</name>
<sequence>MARDAGDPRFSWGRVLAVLRKEFLQLRRDRLTFAMLIGVPLLQLMLFGYAINADPRRLPTAVVAAEATPMVRAVVRAAEHTGYFQVVQVPTEGEAEALLARGEVQFVLVFPSDFTHRLLRGERPALAVYADASDPAAAGPALNALLTLPRQALWRELTGALAPLRPGAEPFELRVHRRYNPEGLSAYNVVPGLMGVILTMTLVMMTAMAMTRERERGTLENLLATPVRPLEMMVGKILPYVLVGYVQVLLVFAAARQLFEVPMAGSFVLLSAAVLMFILATLAVGFTFSTLARSQMQSMQLTMFYFLPNILLSGFMFPFRGMPRWAQWIGELLPLTHFNRMVRGVMLKGAGWEALAPEAAAIGAFMLAAGAVALLRYRQTID</sequence>
<keyword evidence="4" id="KW-1003">Cell membrane</keyword>
<keyword evidence="5 8" id="KW-0812">Transmembrane</keyword>
<evidence type="ECO:0000256" key="2">
    <source>
        <dbReference type="ARBA" id="ARBA00007783"/>
    </source>
</evidence>
<dbReference type="PANTHER" id="PTHR30294:SF29">
    <property type="entry name" value="MULTIDRUG ABC TRANSPORTER PERMEASE YBHS-RELATED"/>
    <property type="match status" value="1"/>
</dbReference>
<feature type="domain" description="ABC transmembrane type-2" evidence="9">
    <location>
        <begin position="151"/>
        <end position="380"/>
    </location>
</feature>
<dbReference type="Proteomes" id="UP000574067">
    <property type="component" value="Unassembled WGS sequence"/>
</dbReference>
<dbReference type="InterPro" id="IPR051449">
    <property type="entry name" value="ABC-2_transporter_component"/>
</dbReference>
<accession>A0A848FEU9</accession>
<feature type="transmembrane region" description="Helical" evidence="8">
    <location>
        <begin position="267"/>
        <end position="289"/>
    </location>
</feature>
<evidence type="ECO:0000313" key="11">
    <source>
        <dbReference type="Proteomes" id="UP000574067"/>
    </source>
</evidence>
<feature type="transmembrane region" description="Helical" evidence="8">
    <location>
        <begin position="31"/>
        <end position="51"/>
    </location>
</feature>
<keyword evidence="11" id="KW-1185">Reference proteome</keyword>
<dbReference type="AlphaFoldDB" id="A0A848FEU9"/>
<evidence type="ECO:0000256" key="6">
    <source>
        <dbReference type="ARBA" id="ARBA00022989"/>
    </source>
</evidence>
<dbReference type="GO" id="GO:0140359">
    <property type="term" value="F:ABC-type transporter activity"/>
    <property type="evidence" value="ECO:0007669"/>
    <property type="project" value="InterPro"/>
</dbReference>
<evidence type="ECO:0000256" key="5">
    <source>
        <dbReference type="ARBA" id="ARBA00022692"/>
    </source>
</evidence>
<organism evidence="10 11">
    <name type="scientific">Azohydromonas caseinilytica</name>
    <dbReference type="NCBI Taxonomy" id="2728836"/>
    <lineage>
        <taxon>Bacteria</taxon>
        <taxon>Pseudomonadati</taxon>
        <taxon>Pseudomonadota</taxon>
        <taxon>Betaproteobacteria</taxon>
        <taxon>Burkholderiales</taxon>
        <taxon>Sphaerotilaceae</taxon>
        <taxon>Azohydromonas</taxon>
    </lineage>
</organism>
<evidence type="ECO:0000256" key="1">
    <source>
        <dbReference type="ARBA" id="ARBA00004651"/>
    </source>
</evidence>
<keyword evidence="7 8" id="KW-0472">Membrane</keyword>
<dbReference type="InterPro" id="IPR047817">
    <property type="entry name" value="ABC2_TM_bact-type"/>
</dbReference>
<feature type="transmembrane region" description="Helical" evidence="8">
    <location>
        <begin position="189"/>
        <end position="210"/>
    </location>
</feature>
<evidence type="ECO:0000256" key="8">
    <source>
        <dbReference type="SAM" id="Phobius"/>
    </source>
</evidence>
<keyword evidence="6 8" id="KW-1133">Transmembrane helix</keyword>
<feature type="transmembrane region" description="Helical" evidence="8">
    <location>
        <begin position="301"/>
        <end position="319"/>
    </location>
</feature>
<comment type="similarity">
    <text evidence="2">Belongs to the ABC-2 integral membrane protein family.</text>
</comment>
<reference evidence="10 11" key="1">
    <citation type="submission" date="2020-04" db="EMBL/GenBank/DDBJ databases">
        <title>Azohydromonas sp. isolated from soil.</title>
        <authorList>
            <person name="Dahal R.H."/>
        </authorList>
    </citation>
    <scope>NUCLEOTIDE SEQUENCE [LARGE SCALE GENOMIC DNA]</scope>
    <source>
        <strain evidence="10 11">G-1-1-14</strain>
    </source>
</reference>
<evidence type="ECO:0000313" key="10">
    <source>
        <dbReference type="EMBL" id="NML17606.1"/>
    </source>
</evidence>
<protein>
    <submittedName>
        <fullName evidence="10">ABC transporter permease</fullName>
    </submittedName>
</protein>
<evidence type="ECO:0000256" key="3">
    <source>
        <dbReference type="ARBA" id="ARBA00022448"/>
    </source>
</evidence>